<dbReference type="Proteomes" id="UP000244959">
    <property type="component" value="Chromosome I"/>
</dbReference>
<dbReference type="PATRIC" id="fig|1359184.3.peg.537"/>
<protein>
    <recommendedName>
        <fullName evidence="5">Transposase</fullName>
    </recommendedName>
</protein>
<proteinExistence type="predicted"/>
<evidence type="ECO:0000313" key="2">
    <source>
        <dbReference type="EMBL" id="SPR09953.1"/>
    </source>
</evidence>
<reference evidence="1 3" key="1">
    <citation type="submission" date="2015-02" db="EMBL/GenBank/DDBJ databases">
        <title>Genome Sequencing of Rickettsiales.</title>
        <authorList>
            <person name="Daugherty S.C."/>
            <person name="Su Q."/>
            <person name="Abolude K."/>
            <person name="Beier-Sexton M."/>
            <person name="Carlyon J.A."/>
            <person name="Carter R."/>
            <person name="Day N.P."/>
            <person name="Dumler S.J."/>
            <person name="Dyachenko V."/>
            <person name="Godinez A."/>
            <person name="Kurtti T.J."/>
            <person name="Lichay M."/>
            <person name="Mullins K.E."/>
            <person name="Ott S."/>
            <person name="Pappas-Brown V."/>
            <person name="Paris D.H."/>
            <person name="Patel P."/>
            <person name="Richards A.L."/>
            <person name="Sadzewicz L."/>
            <person name="Sears K."/>
            <person name="Seidman D."/>
            <person name="Sengamalay N."/>
            <person name="Stenos J."/>
            <person name="Tallon L.J."/>
            <person name="Vincent G."/>
            <person name="Fraser C.M."/>
            <person name="Munderloh U."/>
            <person name="Dunning-Hotopp J.C."/>
        </authorList>
    </citation>
    <scope>NUCLEOTIDE SEQUENCE [LARGE SCALE GENOMIC DNA]</scope>
    <source>
        <strain evidence="1 3">Gilliam</strain>
    </source>
</reference>
<dbReference type="EMBL" id="LS398551">
    <property type="protein sequence ID" value="SPR09953.1"/>
    <property type="molecule type" value="Genomic_DNA"/>
</dbReference>
<organism evidence="1 3">
    <name type="scientific">Orientia tsutsugamushi str. Gilliam</name>
    <dbReference type="NCBI Taxonomy" id="1359184"/>
    <lineage>
        <taxon>Bacteria</taxon>
        <taxon>Pseudomonadati</taxon>
        <taxon>Pseudomonadota</taxon>
        <taxon>Alphaproteobacteria</taxon>
        <taxon>Rickettsiales</taxon>
        <taxon>Rickettsiaceae</taxon>
        <taxon>Rickettsieae</taxon>
        <taxon>Orientia</taxon>
    </lineage>
</organism>
<gene>
    <name evidence="2" type="ORF">GILLIAM_01989</name>
    <name evidence="1" type="ORF">OTSGILL_1256</name>
</gene>
<dbReference type="EMBL" id="LANO01000017">
    <property type="protein sequence ID" value="KJV52777.1"/>
    <property type="molecule type" value="Genomic_DNA"/>
</dbReference>
<keyword evidence="4" id="KW-1185">Reference proteome</keyword>
<dbReference type="AlphaFoldDB" id="A0A0F3MBB9"/>
<sequence>MAVSYSSEKIKIILKNKIVFIDELGIDQREK</sequence>
<evidence type="ECO:0000313" key="3">
    <source>
        <dbReference type="Proteomes" id="UP000033769"/>
    </source>
</evidence>
<evidence type="ECO:0008006" key="5">
    <source>
        <dbReference type="Google" id="ProtNLM"/>
    </source>
</evidence>
<evidence type="ECO:0000313" key="4">
    <source>
        <dbReference type="Proteomes" id="UP000244959"/>
    </source>
</evidence>
<reference evidence="4" key="3">
    <citation type="submission" date="2018-03" db="EMBL/GenBank/DDBJ databases">
        <authorList>
            <person name="Batty M. E."/>
            <person name="Batty M E."/>
        </authorList>
    </citation>
    <scope>NUCLEOTIDE SEQUENCE [LARGE SCALE GENOMIC DNA]</scope>
    <source>
        <strain evidence="4">Gilliam</strain>
    </source>
</reference>
<accession>A0A0F3MBB9</accession>
<reference evidence="2" key="2">
    <citation type="submission" date="2018-03" db="EMBL/GenBank/DDBJ databases">
        <authorList>
            <person name="Keele B.F."/>
        </authorList>
    </citation>
    <scope>NUCLEOTIDE SEQUENCE [LARGE SCALE GENOMIC DNA]</scope>
    <source>
        <strain evidence="2">Gilliam</strain>
    </source>
</reference>
<evidence type="ECO:0000313" key="1">
    <source>
        <dbReference type="EMBL" id="KJV52777.1"/>
    </source>
</evidence>
<dbReference type="Proteomes" id="UP000033769">
    <property type="component" value="Unassembled WGS sequence"/>
</dbReference>
<name>A0A0F3MBB9_ORITS</name>